<feature type="transmembrane region" description="Helical" evidence="1">
    <location>
        <begin position="24"/>
        <end position="47"/>
    </location>
</feature>
<feature type="transmembrane region" description="Helical" evidence="1">
    <location>
        <begin position="59"/>
        <end position="81"/>
    </location>
</feature>
<keyword evidence="1" id="KW-0812">Transmembrane</keyword>
<reference evidence="3 4" key="1">
    <citation type="journal article" date="2015" name="Nature">
        <title>rRNA introns, odd ribosomes, and small enigmatic genomes across a large radiation of phyla.</title>
        <authorList>
            <person name="Brown C.T."/>
            <person name="Hug L.A."/>
            <person name="Thomas B.C."/>
            <person name="Sharon I."/>
            <person name="Castelle C.J."/>
            <person name="Singh A."/>
            <person name="Wilkins M.J."/>
            <person name="Williams K.H."/>
            <person name="Banfield J.F."/>
        </authorList>
    </citation>
    <scope>NUCLEOTIDE SEQUENCE [LARGE SCALE GENOMIC DNA]</scope>
</reference>
<dbReference type="InterPro" id="IPR005182">
    <property type="entry name" value="YdbS-like_PH"/>
</dbReference>
<evidence type="ECO:0000259" key="2">
    <source>
        <dbReference type="Pfam" id="PF03703"/>
    </source>
</evidence>
<dbReference type="PANTHER" id="PTHR34473">
    <property type="entry name" value="UPF0699 TRANSMEMBRANE PROTEIN YDBS"/>
    <property type="match status" value="1"/>
</dbReference>
<feature type="transmembrane region" description="Helical" evidence="1">
    <location>
        <begin position="216"/>
        <end position="238"/>
    </location>
</feature>
<comment type="caution">
    <text evidence="3">The sequence shown here is derived from an EMBL/GenBank/DDBJ whole genome shotgun (WGS) entry which is preliminary data.</text>
</comment>
<dbReference type="PANTHER" id="PTHR34473:SF2">
    <property type="entry name" value="UPF0699 TRANSMEMBRANE PROTEIN YDBT"/>
    <property type="match status" value="1"/>
</dbReference>
<sequence>MAIAMSKTREQFPLSTKKVLKKTLGASLAWIIVFGVAYFAFTGFFITLAGQTGNSSGSVMGLVTLGVFSFLALIVVINYLYQKWYYDVYYYDLNDDFIVIKKGPITPHEITIPYERIQDVYVDQDLLDRMFGLYDVHLSSATISSGMAAHIDGVEKAAADGLRDHLLKTVSARINRNRAGINTPPAVATTIPPSILSKFLLSISILLNCTRCRLHLLNYTNCTTLFCTFYFLGVYLAMKGI</sequence>
<feature type="domain" description="YdbS-like PH" evidence="2">
    <location>
        <begin position="91"/>
        <end position="166"/>
    </location>
</feature>
<evidence type="ECO:0000256" key="1">
    <source>
        <dbReference type="SAM" id="Phobius"/>
    </source>
</evidence>
<name>A0A0G0HQY5_9BACT</name>
<keyword evidence="1" id="KW-1133">Transmembrane helix</keyword>
<dbReference type="Pfam" id="PF03703">
    <property type="entry name" value="bPH_2"/>
    <property type="match status" value="1"/>
</dbReference>
<accession>A0A0G0HQY5</accession>
<protein>
    <submittedName>
        <fullName evidence="3">Putative membrane protein</fullName>
    </submittedName>
</protein>
<dbReference type="AlphaFoldDB" id="A0A0G0HQY5"/>
<keyword evidence="1" id="KW-0472">Membrane</keyword>
<evidence type="ECO:0000313" key="4">
    <source>
        <dbReference type="Proteomes" id="UP000034603"/>
    </source>
</evidence>
<gene>
    <name evidence="3" type="ORF">US62_C0013G0021</name>
</gene>
<proteinExistence type="predicted"/>
<organism evidence="3 4">
    <name type="scientific">Candidatus Woesebacteria bacterium GW2011_GWA1_37_8</name>
    <dbReference type="NCBI Taxonomy" id="1618546"/>
    <lineage>
        <taxon>Bacteria</taxon>
        <taxon>Candidatus Woeseibacteriota</taxon>
    </lineage>
</organism>
<dbReference type="EMBL" id="LBTR01000013">
    <property type="protein sequence ID" value="KKQ45568.1"/>
    <property type="molecule type" value="Genomic_DNA"/>
</dbReference>
<evidence type="ECO:0000313" key="3">
    <source>
        <dbReference type="EMBL" id="KKQ45568.1"/>
    </source>
</evidence>
<dbReference type="Proteomes" id="UP000034603">
    <property type="component" value="Unassembled WGS sequence"/>
</dbReference>